<dbReference type="InterPro" id="IPR030400">
    <property type="entry name" value="Sedolisin_dom"/>
</dbReference>
<dbReference type="PROSITE" id="PS51695">
    <property type="entry name" value="SEDOLISIN"/>
    <property type="match status" value="1"/>
</dbReference>
<dbReference type="GO" id="GO:0046872">
    <property type="term" value="F:metal ion binding"/>
    <property type="evidence" value="ECO:0007669"/>
    <property type="project" value="UniProtKB-UniRule"/>
</dbReference>
<dbReference type="EC" id="3.4.14.10" evidence="4"/>
<evidence type="ECO:0000256" key="16">
    <source>
        <dbReference type="SAM" id="SignalP"/>
    </source>
</evidence>
<evidence type="ECO:0000259" key="17">
    <source>
        <dbReference type="PROSITE" id="PS51695"/>
    </source>
</evidence>
<feature type="active site" description="Charge relay system" evidence="15">
    <location>
        <position position="289"/>
    </location>
</feature>
<evidence type="ECO:0000256" key="5">
    <source>
        <dbReference type="ARBA" id="ARBA00022525"/>
    </source>
</evidence>
<feature type="binding site" evidence="15">
    <location>
        <position position="553"/>
    </location>
    <ligand>
        <name>Ca(2+)</name>
        <dbReference type="ChEBI" id="CHEBI:29108"/>
    </ligand>
</feature>
<comment type="cofactor">
    <cofactor evidence="15">
        <name>Ca(2+)</name>
        <dbReference type="ChEBI" id="CHEBI:29108"/>
    </cofactor>
    <text evidence="15">Binds 1 Ca(2+) ion per subunit.</text>
</comment>
<keyword evidence="10 15" id="KW-0720">Serine protease</keyword>
<evidence type="ECO:0000256" key="8">
    <source>
        <dbReference type="ARBA" id="ARBA00022729"/>
    </source>
</evidence>
<keyword evidence="7 15" id="KW-0479">Metal-binding</keyword>
<keyword evidence="12" id="KW-0843">Virulence</keyword>
<evidence type="ECO:0000256" key="4">
    <source>
        <dbReference type="ARBA" id="ARBA00012462"/>
    </source>
</evidence>
<keyword evidence="5" id="KW-0964">Secreted</keyword>
<dbReference type="SUPFAM" id="SSF52743">
    <property type="entry name" value="Subtilisin-like"/>
    <property type="match status" value="1"/>
</dbReference>
<dbReference type="EMBL" id="PDLM01000017">
    <property type="protein sequence ID" value="RDW58856.1"/>
    <property type="molecule type" value="Genomic_DNA"/>
</dbReference>
<dbReference type="Pfam" id="PF09286">
    <property type="entry name" value="Pro-kuma_activ"/>
    <property type="match status" value="1"/>
</dbReference>
<dbReference type="InterPro" id="IPR036852">
    <property type="entry name" value="Peptidase_S8/S53_dom_sf"/>
</dbReference>
<evidence type="ECO:0000313" key="19">
    <source>
        <dbReference type="Proteomes" id="UP000256645"/>
    </source>
</evidence>
<dbReference type="GO" id="GO:0004252">
    <property type="term" value="F:serine-type endopeptidase activity"/>
    <property type="evidence" value="ECO:0007669"/>
    <property type="project" value="UniProtKB-UniRule"/>
</dbReference>
<evidence type="ECO:0000256" key="13">
    <source>
        <dbReference type="ARBA" id="ARBA00023145"/>
    </source>
</evidence>
<feature type="domain" description="Peptidase S53" evidence="17">
    <location>
        <begin position="211"/>
        <end position="606"/>
    </location>
</feature>
<evidence type="ECO:0000256" key="14">
    <source>
        <dbReference type="ARBA" id="ARBA00023180"/>
    </source>
</evidence>
<evidence type="ECO:0000256" key="2">
    <source>
        <dbReference type="ARBA" id="ARBA00002451"/>
    </source>
</evidence>
<dbReference type="GO" id="GO:0005576">
    <property type="term" value="C:extracellular region"/>
    <property type="evidence" value="ECO:0007669"/>
    <property type="project" value="UniProtKB-SubCell"/>
</dbReference>
<keyword evidence="6 15" id="KW-0645">Protease</keyword>
<feature type="binding site" evidence="15">
    <location>
        <position position="587"/>
    </location>
    <ligand>
        <name>Ca(2+)</name>
        <dbReference type="ChEBI" id="CHEBI:29108"/>
    </ligand>
</feature>
<dbReference type="PANTHER" id="PTHR14218">
    <property type="entry name" value="PROTEASE S8 TRIPEPTIDYL PEPTIDASE I CLN2"/>
    <property type="match status" value="1"/>
</dbReference>
<dbReference type="Gene3D" id="3.40.50.200">
    <property type="entry name" value="Peptidase S8/S53 domain"/>
    <property type="match status" value="1"/>
</dbReference>
<dbReference type="FunFam" id="3.40.50.200:FF:000015">
    <property type="entry name" value="Tripeptidyl peptidase A"/>
    <property type="match status" value="1"/>
</dbReference>
<dbReference type="Proteomes" id="UP000256645">
    <property type="component" value="Unassembled WGS sequence"/>
</dbReference>
<comment type="function">
    <text evidence="2">Secreted tripeptidyl-peptidase which degrades proteins at acidic pHs and is involved in virulence.</text>
</comment>
<organism evidence="18 19">
    <name type="scientific">Coleophoma cylindrospora</name>
    <dbReference type="NCBI Taxonomy" id="1849047"/>
    <lineage>
        <taxon>Eukaryota</taxon>
        <taxon>Fungi</taxon>
        <taxon>Dikarya</taxon>
        <taxon>Ascomycota</taxon>
        <taxon>Pezizomycotina</taxon>
        <taxon>Leotiomycetes</taxon>
        <taxon>Helotiales</taxon>
        <taxon>Dermateaceae</taxon>
        <taxon>Coleophoma</taxon>
    </lineage>
</organism>
<dbReference type="InterPro" id="IPR050819">
    <property type="entry name" value="Tripeptidyl-peptidase_I"/>
</dbReference>
<evidence type="ECO:0000256" key="1">
    <source>
        <dbReference type="ARBA" id="ARBA00001910"/>
    </source>
</evidence>
<evidence type="ECO:0000256" key="9">
    <source>
        <dbReference type="ARBA" id="ARBA00022801"/>
    </source>
</evidence>
<evidence type="ECO:0000256" key="7">
    <source>
        <dbReference type="ARBA" id="ARBA00022723"/>
    </source>
</evidence>
<keyword evidence="14" id="KW-0325">Glycoprotein</keyword>
<gene>
    <name evidence="18" type="ORF">BP6252_13332</name>
</gene>
<comment type="caution">
    <text evidence="18">The sequence shown here is derived from an EMBL/GenBank/DDBJ whole genome shotgun (WGS) entry which is preliminary data.</text>
</comment>
<name>A0A3D8QAK0_9HELO</name>
<feature type="binding site" evidence="15">
    <location>
        <position position="552"/>
    </location>
    <ligand>
        <name>Ca(2+)</name>
        <dbReference type="ChEBI" id="CHEBI:29108"/>
    </ligand>
</feature>
<evidence type="ECO:0000313" key="18">
    <source>
        <dbReference type="EMBL" id="RDW58856.1"/>
    </source>
</evidence>
<accession>A0A3D8QAK0</accession>
<reference evidence="18 19" key="1">
    <citation type="journal article" date="2018" name="IMA Fungus">
        <title>IMA Genome-F 9: Draft genome sequence of Annulohypoxylon stygium, Aspergillus mulundensis, Berkeleyomyces basicola (syn. Thielaviopsis basicola), Ceratocystis smalleyi, two Cercospora beticola strains, Coleophoma cylindrospora, Fusarium fracticaudum, Phialophora cf. hyalina, and Morchella septimelata.</title>
        <authorList>
            <person name="Wingfield B.D."/>
            <person name="Bills G.F."/>
            <person name="Dong Y."/>
            <person name="Huang W."/>
            <person name="Nel W.J."/>
            <person name="Swalarsk-Parry B.S."/>
            <person name="Vaghefi N."/>
            <person name="Wilken P.M."/>
            <person name="An Z."/>
            <person name="de Beer Z.W."/>
            <person name="De Vos L."/>
            <person name="Chen L."/>
            <person name="Duong T.A."/>
            <person name="Gao Y."/>
            <person name="Hammerbacher A."/>
            <person name="Kikkert J.R."/>
            <person name="Li Y."/>
            <person name="Li H."/>
            <person name="Li K."/>
            <person name="Li Q."/>
            <person name="Liu X."/>
            <person name="Ma X."/>
            <person name="Naidoo K."/>
            <person name="Pethybridge S.J."/>
            <person name="Sun J."/>
            <person name="Steenkamp E.T."/>
            <person name="van der Nest M.A."/>
            <person name="van Wyk S."/>
            <person name="Wingfield M.J."/>
            <person name="Xiong C."/>
            <person name="Yue Q."/>
            <person name="Zhang X."/>
        </authorList>
    </citation>
    <scope>NUCLEOTIDE SEQUENCE [LARGE SCALE GENOMIC DNA]</scope>
    <source>
        <strain evidence="18 19">BP6252</strain>
    </source>
</reference>
<dbReference type="STRING" id="1849047.A0A3D8QAK0"/>
<protein>
    <recommendedName>
        <fullName evidence="4">tripeptidyl-peptidase II</fullName>
        <ecNumber evidence="4">3.4.14.10</ecNumber>
    </recommendedName>
</protein>
<evidence type="ECO:0000256" key="3">
    <source>
        <dbReference type="ARBA" id="ARBA00004239"/>
    </source>
</evidence>
<dbReference type="CDD" id="cd11377">
    <property type="entry name" value="Pro-peptidase_S53"/>
    <property type="match status" value="1"/>
</dbReference>
<evidence type="ECO:0000256" key="15">
    <source>
        <dbReference type="PROSITE-ProRule" id="PRU01032"/>
    </source>
</evidence>
<keyword evidence="13" id="KW-0865">Zymogen</keyword>
<evidence type="ECO:0000256" key="12">
    <source>
        <dbReference type="ARBA" id="ARBA00023026"/>
    </source>
</evidence>
<feature type="chain" id="PRO_5017825931" description="tripeptidyl-peptidase II" evidence="16">
    <location>
        <begin position="19"/>
        <end position="606"/>
    </location>
</feature>
<feature type="active site" description="Charge relay system" evidence="15">
    <location>
        <position position="293"/>
    </location>
</feature>
<dbReference type="InterPro" id="IPR015366">
    <property type="entry name" value="S53_propep"/>
</dbReference>
<proteinExistence type="predicted"/>
<dbReference type="CDD" id="cd04056">
    <property type="entry name" value="Peptidases_S53"/>
    <property type="match status" value="1"/>
</dbReference>
<dbReference type="GO" id="GO:0008240">
    <property type="term" value="F:tripeptidyl-peptidase activity"/>
    <property type="evidence" value="ECO:0007669"/>
    <property type="project" value="UniProtKB-EC"/>
</dbReference>
<keyword evidence="19" id="KW-1185">Reference proteome</keyword>
<feature type="signal peptide" evidence="16">
    <location>
        <begin position="1"/>
        <end position="18"/>
    </location>
</feature>
<dbReference type="GO" id="GO:0006508">
    <property type="term" value="P:proteolysis"/>
    <property type="evidence" value="ECO:0007669"/>
    <property type="project" value="UniProtKB-KW"/>
</dbReference>
<feature type="binding site" evidence="15">
    <location>
        <position position="585"/>
    </location>
    <ligand>
        <name>Ca(2+)</name>
        <dbReference type="ChEBI" id="CHEBI:29108"/>
    </ligand>
</feature>
<dbReference type="SUPFAM" id="SSF54897">
    <property type="entry name" value="Protease propeptides/inhibitors"/>
    <property type="match status" value="1"/>
</dbReference>
<evidence type="ECO:0000256" key="11">
    <source>
        <dbReference type="ARBA" id="ARBA00022837"/>
    </source>
</evidence>
<dbReference type="PANTHER" id="PTHR14218:SF35">
    <property type="entry name" value="PEPTIDASE S53 DOMAIN-CONTAINING PROTEIN"/>
    <property type="match status" value="1"/>
</dbReference>
<dbReference type="AlphaFoldDB" id="A0A3D8QAK0"/>
<comment type="catalytic activity">
    <reaction evidence="1">
        <text>Release of an N-terminal tripeptide from a polypeptide.</text>
        <dbReference type="EC" id="3.4.14.10"/>
    </reaction>
</comment>
<feature type="active site" description="Charge relay system" evidence="15">
    <location>
        <position position="510"/>
    </location>
</feature>
<dbReference type="OrthoDB" id="409122at2759"/>
<dbReference type="SMART" id="SM00944">
    <property type="entry name" value="Pro-kuma_activ"/>
    <property type="match status" value="1"/>
</dbReference>
<evidence type="ECO:0000256" key="6">
    <source>
        <dbReference type="ARBA" id="ARBA00022670"/>
    </source>
</evidence>
<keyword evidence="8 16" id="KW-0732">Signal</keyword>
<evidence type="ECO:0000256" key="10">
    <source>
        <dbReference type="ARBA" id="ARBA00022825"/>
    </source>
</evidence>
<comment type="subcellular location">
    <subcellularLocation>
        <location evidence="3">Secreted</location>
        <location evidence="3">Extracellular space</location>
    </subcellularLocation>
</comment>
<keyword evidence="9 15" id="KW-0378">Hydrolase</keyword>
<keyword evidence="11 15" id="KW-0106">Calcium</keyword>
<sequence length="606" mass="66348">MKRISILYGIVKAVVVFATVQFDSLQTTPQGWIRLGKAPANATLSFRIALTQRDHDLFEQTLFAISTPTHPSYGKHLNSKDAKDIVRSTNLSIESVLYWLQKFDVLDAQIDNSSGNSIRFKATIAQAEAMMGTEYYFFEDRNGLSKIRTLKYSVPTHIAPHIVMIHPTTHFGKSRAEKLSLSMANEDPLDLSWQNRASDGTSFNITACNTTITPDCLRVIYHMADYRIASPTNGSLLGICGYLKQYAKYDAYERFVSEYAPQARGQNFTYVLVNGGLNLQNDTIDNDLEGNLDVMYTGPMIVGTKVNYYSTGGLGYLVPDLDQPTQEDNKNEPYLELLDYLSTVPDSELPQTLVTSYGEDEQSIPEGYARTVCDGFGTLGLRGVSVIFSSGDTGVGSSCQTNDGKNTTRFSPMFPAACPYVTSVGATRHFQPESSVYFSSGGFSDRFPRPPWQDNAVKGYLEVLGDQWNGLYNPDGRGFPDVSAQGWAFQYLGKNASTDEFDHILGYGTSAAAPTFASVISLLNSARLSAGEAPLGFLNPWLYSVGKEGLNDVVHGGSKGCTGVDVYSGLPTPHVPYASWNATVGWDPVSGLGTPDFRKLLVLSSQ</sequence>